<organism evidence="1 2">
    <name type="scientific">Paenarthrobacter aurescens</name>
    <name type="common">Arthrobacter aurescens</name>
    <dbReference type="NCBI Taxonomy" id="43663"/>
    <lineage>
        <taxon>Bacteria</taxon>
        <taxon>Bacillati</taxon>
        <taxon>Actinomycetota</taxon>
        <taxon>Actinomycetes</taxon>
        <taxon>Micrococcales</taxon>
        <taxon>Micrococcaceae</taxon>
        <taxon>Paenarthrobacter</taxon>
    </lineage>
</organism>
<evidence type="ECO:0000313" key="2">
    <source>
        <dbReference type="Proteomes" id="UP000317715"/>
    </source>
</evidence>
<protein>
    <submittedName>
        <fullName evidence="1">Uncharacterized protein</fullName>
    </submittedName>
</protein>
<gene>
    <name evidence="1" type="ORF">AAU01_30900</name>
</gene>
<name>A0A4Y3NIN4_PAEAU</name>
<keyword evidence="2" id="KW-1185">Reference proteome</keyword>
<evidence type="ECO:0000313" key="1">
    <source>
        <dbReference type="EMBL" id="GEB20335.1"/>
    </source>
</evidence>
<dbReference type="AlphaFoldDB" id="A0A4Y3NIN4"/>
<comment type="caution">
    <text evidence="1">The sequence shown here is derived from an EMBL/GenBank/DDBJ whole genome shotgun (WGS) entry which is preliminary data.</text>
</comment>
<sequence>MCARFPSVILISVLGSLLSELPPTVLSMEHVDIPTVEQGAPAVVVRGGREWRMVVEPVRWFERVAWWEVSRRMPRGQGRVDVEVWQVQVRLGNNPASVILTWELVRDGSGGGWFIRGEELAAA</sequence>
<accession>A0A4Y3NIN4</accession>
<proteinExistence type="predicted"/>
<dbReference type="Proteomes" id="UP000317715">
    <property type="component" value="Unassembled WGS sequence"/>
</dbReference>
<reference evidence="1 2" key="1">
    <citation type="submission" date="2019-06" db="EMBL/GenBank/DDBJ databases">
        <title>Whole genome shotgun sequence of Paenarthrobacter aurescens NBRC 12136.</title>
        <authorList>
            <person name="Hosoyama A."/>
            <person name="Uohara A."/>
            <person name="Ohji S."/>
            <person name="Ichikawa N."/>
        </authorList>
    </citation>
    <scope>NUCLEOTIDE SEQUENCE [LARGE SCALE GENOMIC DNA]</scope>
    <source>
        <strain evidence="1 2">NBRC 12136</strain>
    </source>
</reference>
<dbReference type="EMBL" id="BJMD01000020">
    <property type="protein sequence ID" value="GEB20335.1"/>
    <property type="molecule type" value="Genomic_DNA"/>
</dbReference>